<dbReference type="SUPFAM" id="SSF50494">
    <property type="entry name" value="Trypsin-like serine proteases"/>
    <property type="match status" value="1"/>
</dbReference>
<evidence type="ECO:0000313" key="4">
    <source>
        <dbReference type="Proteomes" id="UP000678499"/>
    </source>
</evidence>
<dbReference type="AlphaFoldDB" id="A0A7R9BMN1"/>
<dbReference type="InterPro" id="IPR043504">
    <property type="entry name" value="Peptidase_S1_PA_chymotrypsin"/>
</dbReference>
<dbReference type="Gene3D" id="2.40.10.10">
    <property type="entry name" value="Trypsin-like serine proteases"/>
    <property type="match status" value="2"/>
</dbReference>
<accession>A0A7R9BMN1</accession>
<organism evidence="3">
    <name type="scientific">Notodromas monacha</name>
    <dbReference type="NCBI Taxonomy" id="399045"/>
    <lineage>
        <taxon>Eukaryota</taxon>
        <taxon>Metazoa</taxon>
        <taxon>Ecdysozoa</taxon>
        <taxon>Arthropoda</taxon>
        <taxon>Crustacea</taxon>
        <taxon>Oligostraca</taxon>
        <taxon>Ostracoda</taxon>
        <taxon>Podocopa</taxon>
        <taxon>Podocopida</taxon>
        <taxon>Cypridocopina</taxon>
        <taxon>Cypridoidea</taxon>
        <taxon>Cyprididae</taxon>
        <taxon>Notodromas</taxon>
    </lineage>
</organism>
<feature type="signal peptide" evidence="2">
    <location>
        <begin position="1"/>
        <end position="17"/>
    </location>
</feature>
<dbReference type="PANTHER" id="PTHR24260">
    <property type="match status" value="1"/>
</dbReference>
<dbReference type="PANTHER" id="PTHR24260:SF136">
    <property type="entry name" value="GH08193P-RELATED"/>
    <property type="match status" value="1"/>
</dbReference>
<reference evidence="3" key="1">
    <citation type="submission" date="2020-11" db="EMBL/GenBank/DDBJ databases">
        <authorList>
            <person name="Tran Van P."/>
        </authorList>
    </citation>
    <scope>NUCLEOTIDE SEQUENCE</scope>
</reference>
<evidence type="ECO:0008006" key="5">
    <source>
        <dbReference type="Google" id="ProtNLM"/>
    </source>
</evidence>
<keyword evidence="4" id="KW-1185">Reference proteome</keyword>
<feature type="region of interest" description="Disordered" evidence="1">
    <location>
        <begin position="392"/>
        <end position="425"/>
    </location>
</feature>
<name>A0A7R9BMN1_9CRUS</name>
<evidence type="ECO:0000256" key="1">
    <source>
        <dbReference type="SAM" id="MobiDB-lite"/>
    </source>
</evidence>
<dbReference type="Proteomes" id="UP000678499">
    <property type="component" value="Unassembled WGS sequence"/>
</dbReference>
<gene>
    <name evidence="3" type="ORF">NMOB1V02_LOCUS5066</name>
</gene>
<protein>
    <recommendedName>
        <fullName evidence="5">Peptidase S1 domain-containing protein</fullName>
    </recommendedName>
</protein>
<proteinExistence type="predicted"/>
<evidence type="ECO:0000256" key="2">
    <source>
        <dbReference type="SAM" id="SignalP"/>
    </source>
</evidence>
<sequence length="970" mass="108170">MRSIVPLLFLLPAAVVAQTPKTCPNPFSCVYSHECQKPCPPGFHHQPHAGCYQILSPLQCNAAGGLVATLETHKEFAYMAAMLVRASQQNISEILVGSDKETSASWCVSTAADRPPSVKPCDKDSKNGLCKISFGEAHCDAVGTECCFEVKRPTTTTSRRGTPECEICWHRNATLSQELLHQGWTCAEQKFVKAVNVLERGLTPPEAFNLITKTICPPNTSALCSLIRISSQTQHVLLADTLKGAFKINPLSNSLTLASHYSKQFDPFKEDLKLMCKGASCEEVTLEIQPLNSKSKLLVAESHCESFNSMENNVIPKQAPAGVAPAQSEPWKPPAEPRISNQDPFRYEPPTQIPRPPPQEQDFDSMESSMPKSLNMIPNEEEKRPQIAKPLVKQKARKLKTKVKKMKKTKSNSNQRDLTNPKIIPTMGRNVDHVEKLLDFPRNQQPAADPLFRPPGIWGPPPQFKPQAQRPAVCGVSVSPEATQSKRDIWARFGRDDGLDSEDGETDCNRFQANPELFPWHMSIYYVASNGSRMFMCSGIHIGGDQHHHHHMLATAECAERIPPGHVSNIKALPGIHSEGEITPSTLVQKGLTLIDVHTHYAFDSNAAIFTFATHHHRHQRQPPASADPTMDFAPICLPPPGDFFWSPCYIMGWSTSESGNKLIKLDVNVAFSKKCKHHNMDTKICIEFNAESDTCLHDMSPVLVCQRTVHQQQWRHPNRIAPVRRQEDIQKRLINDVKMQGGPIRPPPPPPPMPPAGVKPMRTPWVNDDVLKMLNGLPMNQLQVLQNLIIQKLITKLQKFSETDSSTKQILEKVDNLLANFHKTDDDVDGAAAADAELDDYEDADVEENELNYQNKRFATISLLEPSGIHKLLKILFETPGAEKIRDDLENIINTIEDMVPEEKELKKRFAKPPMPFKPKLFFSALPNSHFVLAIGSRVGSSQKKKCIKGEAILMTRVGSLMDFLLSIA</sequence>
<feature type="region of interest" description="Disordered" evidence="1">
    <location>
        <begin position="320"/>
        <end position="372"/>
    </location>
</feature>
<dbReference type="EMBL" id="CAJPEX010000872">
    <property type="protein sequence ID" value="CAG0917483.1"/>
    <property type="molecule type" value="Genomic_DNA"/>
</dbReference>
<evidence type="ECO:0000313" key="3">
    <source>
        <dbReference type="EMBL" id="CAD7277331.1"/>
    </source>
</evidence>
<feature type="chain" id="PRO_5036210204" description="Peptidase S1 domain-containing protein" evidence="2">
    <location>
        <begin position="18"/>
        <end position="970"/>
    </location>
</feature>
<dbReference type="EMBL" id="OA882909">
    <property type="protein sequence ID" value="CAD7277331.1"/>
    <property type="molecule type" value="Genomic_DNA"/>
</dbReference>
<keyword evidence="2" id="KW-0732">Signal</keyword>
<dbReference type="InterPro" id="IPR051333">
    <property type="entry name" value="CLIP_Serine_Protease"/>
</dbReference>
<feature type="compositionally biased region" description="Basic residues" evidence="1">
    <location>
        <begin position="392"/>
        <end position="410"/>
    </location>
</feature>
<dbReference type="InterPro" id="IPR009003">
    <property type="entry name" value="Peptidase_S1_PA"/>
</dbReference>